<accession>A0A7H8NJE9</accession>
<dbReference type="PANTHER" id="PTHR32015:SF1">
    <property type="entry name" value="LIPASE"/>
    <property type="match status" value="1"/>
</dbReference>
<keyword evidence="2" id="KW-0378">Hydrolase</keyword>
<gene>
    <name evidence="2" type="ORF">HUT08_22390</name>
</gene>
<evidence type="ECO:0000313" key="2">
    <source>
        <dbReference type="EMBL" id="QKW54693.1"/>
    </source>
</evidence>
<dbReference type="SUPFAM" id="SSF53474">
    <property type="entry name" value="alpha/beta-Hydrolases"/>
    <property type="match status" value="1"/>
</dbReference>
<evidence type="ECO:0000256" key="1">
    <source>
        <dbReference type="SAM" id="MobiDB-lite"/>
    </source>
</evidence>
<feature type="compositionally biased region" description="Polar residues" evidence="1">
    <location>
        <begin position="19"/>
        <end position="28"/>
    </location>
</feature>
<keyword evidence="3" id="KW-1185">Reference proteome</keyword>
<dbReference type="Proteomes" id="UP000509303">
    <property type="component" value="Chromosome"/>
</dbReference>
<dbReference type="Gene3D" id="3.40.50.1820">
    <property type="entry name" value="alpha/beta hydrolase"/>
    <property type="match status" value="1"/>
</dbReference>
<evidence type="ECO:0000313" key="3">
    <source>
        <dbReference type="Proteomes" id="UP000509303"/>
    </source>
</evidence>
<dbReference type="InterPro" id="IPR002918">
    <property type="entry name" value="Lipase_EstA/Esterase_EstB"/>
</dbReference>
<organism evidence="2 3">
    <name type="scientific">Streptomyces buecherae</name>
    <dbReference type="NCBI Taxonomy" id="2763006"/>
    <lineage>
        <taxon>Bacteria</taxon>
        <taxon>Bacillati</taxon>
        <taxon>Actinomycetota</taxon>
        <taxon>Actinomycetes</taxon>
        <taxon>Kitasatosporales</taxon>
        <taxon>Streptomycetaceae</taxon>
        <taxon>Streptomyces</taxon>
    </lineage>
</organism>
<dbReference type="EMBL" id="CP054929">
    <property type="protein sequence ID" value="QKW54693.1"/>
    <property type="molecule type" value="Genomic_DNA"/>
</dbReference>
<feature type="region of interest" description="Disordered" evidence="1">
    <location>
        <begin position="15"/>
        <end position="34"/>
    </location>
</feature>
<dbReference type="PANTHER" id="PTHR32015">
    <property type="entry name" value="FASTING INDUCED LIPASE"/>
    <property type="match status" value="1"/>
</dbReference>
<name>A0A7H8NJE9_9ACTN</name>
<sequence>MTLCLGAATITAAGPAQADQSARTTQAGPTVRAEHPVGGLSEAVRNFIASPGAVEGANDWRCKPTAEHPYPVVLVHATGVNLGANWTRISPTLANAGHCVFALNYGMNHLSLGRVGGLADIPASARQLSAFVDRVLAATGAPKVNLVGHSQGGMMPNYYLKRLNGAGKVGTLVALSPSNHGTTLSGLTNLGEALGIIGFVNNLFDFVGLPALKQQEINSRFQKDLFADGDTVPGVRYVVLQTTKDAVVTPYTNAFLKGDAVRNITIQDQCPADPVGHVGMFVDGPTVQHVVNALGPNDPHFKPTCTDYGLPL</sequence>
<reference evidence="2 3" key="1">
    <citation type="submission" date="2020-06" db="EMBL/GenBank/DDBJ databases">
        <title>Genome mining for natural products.</title>
        <authorList>
            <person name="Zhang B."/>
            <person name="Shi J."/>
            <person name="Ge H."/>
        </authorList>
    </citation>
    <scope>NUCLEOTIDE SEQUENCE [LARGE SCALE GENOMIC DNA]</scope>
    <source>
        <strain evidence="2 3">NA00687</strain>
    </source>
</reference>
<protein>
    <submittedName>
        <fullName evidence="2">Alpha/beta fold hydrolase</fullName>
    </submittedName>
</protein>
<dbReference type="InterPro" id="IPR029058">
    <property type="entry name" value="AB_hydrolase_fold"/>
</dbReference>
<dbReference type="AlphaFoldDB" id="A0A7H8NJE9"/>
<dbReference type="Pfam" id="PF01674">
    <property type="entry name" value="Lipase_2"/>
    <property type="match status" value="1"/>
</dbReference>
<proteinExistence type="predicted"/>
<dbReference type="GO" id="GO:0016298">
    <property type="term" value="F:lipase activity"/>
    <property type="evidence" value="ECO:0007669"/>
    <property type="project" value="TreeGrafter"/>
</dbReference>
<dbReference type="GO" id="GO:0016042">
    <property type="term" value="P:lipid catabolic process"/>
    <property type="evidence" value="ECO:0007669"/>
    <property type="project" value="InterPro"/>
</dbReference>